<evidence type="ECO:0000313" key="2">
    <source>
        <dbReference type="Proteomes" id="UP001212997"/>
    </source>
</evidence>
<evidence type="ECO:0000313" key="1">
    <source>
        <dbReference type="EMBL" id="KAJ3473060.1"/>
    </source>
</evidence>
<organism evidence="1 2">
    <name type="scientific">Meripilus lineatus</name>
    <dbReference type="NCBI Taxonomy" id="2056292"/>
    <lineage>
        <taxon>Eukaryota</taxon>
        <taxon>Fungi</taxon>
        <taxon>Dikarya</taxon>
        <taxon>Basidiomycota</taxon>
        <taxon>Agaricomycotina</taxon>
        <taxon>Agaricomycetes</taxon>
        <taxon>Polyporales</taxon>
        <taxon>Meripilaceae</taxon>
        <taxon>Meripilus</taxon>
    </lineage>
</organism>
<name>A0AAD5YBR5_9APHY</name>
<sequence>MFDFVKASAAETKADSQRHVQQLELKSLIQSGLIKGASAEIPSTPVETATDEIAQAASKGSVQAKLMMFAGIGDSPMHGPDAAIIDAYAQVDASTDAKLVFETGKLIQLGYLRCMNVISDQGAQTVTRLCAVPREANTYDQTIDYDASEKLAELRKARSDRYIWKAASLGYAPAQYEIGYRMQAVRDMPKDPTMGGLVSNQPATAWLQAAATQGYRPAGAVLETLQIAAKKDAAKAAKLAQAIAEHDKADPKCKEVIFSGIATPGWEGLIDQALKRDDLEDVIARNPIICSSTSGCYGLGSFMLKRGRIENWSTKYYWVWTPVDFDTGRRDILLAIRRQDAVCVMK</sequence>
<dbReference type="EMBL" id="JANAWD010001587">
    <property type="protein sequence ID" value="KAJ3473060.1"/>
    <property type="molecule type" value="Genomic_DNA"/>
</dbReference>
<dbReference type="Proteomes" id="UP001212997">
    <property type="component" value="Unassembled WGS sequence"/>
</dbReference>
<keyword evidence="2" id="KW-1185">Reference proteome</keyword>
<dbReference type="AlphaFoldDB" id="A0AAD5YBR5"/>
<comment type="caution">
    <text evidence="1">The sequence shown here is derived from an EMBL/GenBank/DDBJ whole genome shotgun (WGS) entry which is preliminary data.</text>
</comment>
<proteinExistence type="predicted"/>
<accession>A0AAD5YBR5</accession>
<reference evidence="1" key="1">
    <citation type="submission" date="2022-07" db="EMBL/GenBank/DDBJ databases">
        <title>Genome Sequence of Physisporinus lineatus.</title>
        <authorList>
            <person name="Buettner E."/>
        </authorList>
    </citation>
    <scope>NUCLEOTIDE SEQUENCE</scope>
    <source>
        <strain evidence="1">VT162</strain>
    </source>
</reference>
<protein>
    <submittedName>
        <fullName evidence="1">Uncharacterized protein</fullName>
    </submittedName>
</protein>
<gene>
    <name evidence="1" type="ORF">NLI96_g13152</name>
</gene>
<dbReference type="Gene3D" id="1.25.40.10">
    <property type="entry name" value="Tetratricopeptide repeat domain"/>
    <property type="match status" value="1"/>
</dbReference>
<dbReference type="InterPro" id="IPR011990">
    <property type="entry name" value="TPR-like_helical_dom_sf"/>
</dbReference>